<dbReference type="GeneID" id="27321266"/>
<reference evidence="2 3" key="1">
    <citation type="submission" date="2015-01" db="EMBL/GenBank/DDBJ databases">
        <title>The Genome Sequence of Exophiala mesophila CBS40295.</title>
        <authorList>
            <consortium name="The Broad Institute Genomics Platform"/>
            <person name="Cuomo C."/>
            <person name="de Hoog S."/>
            <person name="Gorbushina A."/>
            <person name="Stielow B."/>
            <person name="Teixiera M."/>
            <person name="Abouelleil A."/>
            <person name="Chapman S.B."/>
            <person name="Priest M."/>
            <person name="Young S.K."/>
            <person name="Wortman J."/>
            <person name="Nusbaum C."/>
            <person name="Birren B."/>
        </authorList>
    </citation>
    <scope>NUCLEOTIDE SEQUENCE [LARGE SCALE GENOMIC DNA]</scope>
    <source>
        <strain evidence="2 3">CBS 40295</strain>
    </source>
</reference>
<accession>A0A0D1X203</accession>
<proteinExistence type="predicted"/>
<dbReference type="EMBL" id="KN847521">
    <property type="protein sequence ID" value="KIV95815.1"/>
    <property type="molecule type" value="Genomic_DNA"/>
</dbReference>
<dbReference type="Proteomes" id="UP000054302">
    <property type="component" value="Unassembled WGS sequence"/>
</dbReference>
<feature type="region of interest" description="Disordered" evidence="1">
    <location>
        <begin position="86"/>
        <end position="111"/>
    </location>
</feature>
<dbReference type="HOGENOM" id="CLU_2158383_0_0_1"/>
<dbReference type="VEuPathDB" id="FungiDB:PV10_03421"/>
<dbReference type="AlphaFoldDB" id="A0A0D1X203"/>
<keyword evidence="3" id="KW-1185">Reference proteome</keyword>
<sequence>METRRQPGTRGRTCRLAQGLLSQRAALHSESATVLAWAPVAVWRGMEKGERHDAGWFVSCAEVRIASWGWAWLRPEALLAQYDWEGSEGKGRSGQGSQGESNGSCSLEHRV</sequence>
<evidence type="ECO:0000313" key="3">
    <source>
        <dbReference type="Proteomes" id="UP000054302"/>
    </source>
</evidence>
<evidence type="ECO:0000256" key="1">
    <source>
        <dbReference type="SAM" id="MobiDB-lite"/>
    </source>
</evidence>
<name>A0A0D1X203_EXOME</name>
<protein>
    <submittedName>
        <fullName evidence="2">Uncharacterized protein</fullName>
    </submittedName>
</protein>
<gene>
    <name evidence="2" type="ORF">PV10_03421</name>
</gene>
<dbReference type="RefSeq" id="XP_016227389.1">
    <property type="nucleotide sequence ID" value="XM_016367871.1"/>
</dbReference>
<feature type="compositionally biased region" description="Low complexity" evidence="1">
    <location>
        <begin position="98"/>
        <end position="111"/>
    </location>
</feature>
<organism evidence="2 3">
    <name type="scientific">Exophiala mesophila</name>
    <name type="common">Black yeast-like fungus</name>
    <dbReference type="NCBI Taxonomy" id="212818"/>
    <lineage>
        <taxon>Eukaryota</taxon>
        <taxon>Fungi</taxon>
        <taxon>Dikarya</taxon>
        <taxon>Ascomycota</taxon>
        <taxon>Pezizomycotina</taxon>
        <taxon>Eurotiomycetes</taxon>
        <taxon>Chaetothyriomycetidae</taxon>
        <taxon>Chaetothyriales</taxon>
        <taxon>Herpotrichiellaceae</taxon>
        <taxon>Exophiala</taxon>
    </lineage>
</organism>
<evidence type="ECO:0000313" key="2">
    <source>
        <dbReference type="EMBL" id="KIV95815.1"/>
    </source>
</evidence>